<evidence type="ECO:0000313" key="3">
    <source>
        <dbReference type="Proteomes" id="UP001583280"/>
    </source>
</evidence>
<reference evidence="2 3" key="1">
    <citation type="journal article" date="2024" name="IMA Fungus">
        <title>IMA Genome - F19 : A genome assembly and annotation guide to empower mycologists, including annotated draft genome sequences of Ceratocystis pirilliformis, Diaporthe australafricana, Fusarium ophioides, Paecilomyces lecythidis, and Sporothrix stenoceras.</title>
        <authorList>
            <person name="Aylward J."/>
            <person name="Wilson A.M."/>
            <person name="Visagie C.M."/>
            <person name="Spraker J."/>
            <person name="Barnes I."/>
            <person name="Buitendag C."/>
            <person name="Ceriani C."/>
            <person name="Del Mar Angel L."/>
            <person name="du Plessis D."/>
            <person name="Fuchs T."/>
            <person name="Gasser K."/>
            <person name="Kramer D."/>
            <person name="Li W."/>
            <person name="Munsamy K."/>
            <person name="Piso A."/>
            <person name="Price J.L."/>
            <person name="Sonnekus B."/>
            <person name="Thomas C."/>
            <person name="van der Nest A."/>
            <person name="van Dijk A."/>
            <person name="van Heerden A."/>
            <person name="van Vuuren N."/>
            <person name="Yilmaz N."/>
            <person name="Duong T.A."/>
            <person name="van der Merwe N.A."/>
            <person name="Wingfield M.J."/>
            <person name="Wingfield B.D."/>
        </authorList>
    </citation>
    <scope>NUCLEOTIDE SEQUENCE [LARGE SCALE GENOMIC DNA]</scope>
    <source>
        <strain evidence="2 3">CMW 12675</strain>
    </source>
</reference>
<dbReference type="EMBL" id="JAWDJO010000004">
    <property type="protein sequence ID" value="KAL1901666.1"/>
    <property type="molecule type" value="Genomic_DNA"/>
</dbReference>
<dbReference type="PANTHER" id="PTHR40370:SF1">
    <property type="entry name" value="DUF3074 DOMAIN-CONTAINING PROTEIN"/>
    <property type="match status" value="1"/>
</dbReference>
<proteinExistence type="predicted"/>
<dbReference type="Pfam" id="PF11274">
    <property type="entry name" value="DUF3074"/>
    <property type="match status" value="1"/>
</dbReference>
<dbReference type="PANTHER" id="PTHR40370">
    <property type="entry name" value="EXPRESSED PROTEIN"/>
    <property type="match status" value="1"/>
</dbReference>
<sequence>MVSSVTLGPLIRLWGLKVTELPQPSSPPDELQPFVISVLEEAINFLDSVPTSRSSAPTIAKNGQSTLCSSSRTLWKFKDSYPYSGGNTPLISFQRTVTPKQLRGVADKHNVVQEGSRDFRTEFWVCRQSEHEDAARKGTASWDEFARCFRDENAEAEKALTPKVVDREIGVQWNCEGIVTNIEEKTWGNITLKLKESRHRFGFLFKDRAFAVLQMTATMVGAQEFIIVSIAVNETRDSPLCRISKSPSVVNGAYSSVERIRKLPQGTIEWTVATASDARGILPRWAQRRLVPPKIRQNVPLFLTWLATQRTRDIQGTTSL</sequence>
<dbReference type="SUPFAM" id="SSF55961">
    <property type="entry name" value="Bet v1-like"/>
    <property type="match status" value="1"/>
</dbReference>
<gene>
    <name evidence="2" type="ORF">Cpir12675_000356</name>
</gene>
<dbReference type="Proteomes" id="UP001583280">
    <property type="component" value="Unassembled WGS sequence"/>
</dbReference>
<keyword evidence="3" id="KW-1185">Reference proteome</keyword>
<dbReference type="InterPro" id="IPR024500">
    <property type="entry name" value="DUF3074"/>
</dbReference>
<protein>
    <recommendedName>
        <fullName evidence="1">DUF3074 domain-containing protein</fullName>
    </recommendedName>
</protein>
<organism evidence="2 3">
    <name type="scientific">Ceratocystis pirilliformis</name>
    <dbReference type="NCBI Taxonomy" id="259994"/>
    <lineage>
        <taxon>Eukaryota</taxon>
        <taxon>Fungi</taxon>
        <taxon>Dikarya</taxon>
        <taxon>Ascomycota</taxon>
        <taxon>Pezizomycotina</taxon>
        <taxon>Sordariomycetes</taxon>
        <taxon>Hypocreomycetidae</taxon>
        <taxon>Microascales</taxon>
        <taxon>Ceratocystidaceae</taxon>
        <taxon>Ceratocystis</taxon>
    </lineage>
</organism>
<comment type="caution">
    <text evidence="2">The sequence shown here is derived from an EMBL/GenBank/DDBJ whole genome shotgun (WGS) entry which is preliminary data.</text>
</comment>
<name>A0ABR3ZLX6_9PEZI</name>
<evidence type="ECO:0000259" key="1">
    <source>
        <dbReference type="Pfam" id="PF11274"/>
    </source>
</evidence>
<feature type="domain" description="DUF3074" evidence="1">
    <location>
        <begin position="124"/>
        <end position="306"/>
    </location>
</feature>
<evidence type="ECO:0000313" key="2">
    <source>
        <dbReference type="EMBL" id="KAL1901666.1"/>
    </source>
</evidence>
<accession>A0ABR3ZLX6</accession>